<keyword evidence="1" id="KW-1133">Transmembrane helix</keyword>
<keyword evidence="1" id="KW-0472">Membrane</keyword>
<feature type="transmembrane region" description="Helical" evidence="1">
    <location>
        <begin position="46"/>
        <end position="64"/>
    </location>
</feature>
<reference evidence="3" key="1">
    <citation type="submission" date="2018-02" db="EMBL/GenBank/DDBJ databases">
        <authorList>
            <person name="Moore K."/>
            <person name="Momper L."/>
        </authorList>
    </citation>
    <scope>NUCLEOTIDE SEQUENCE [LARGE SCALE GENOMIC DNA]</scope>
    <source>
        <strain evidence="3">ULC18</strain>
    </source>
</reference>
<name>A0A2T1DWI3_9CYAN</name>
<keyword evidence="1" id="KW-0812">Transmembrane</keyword>
<dbReference type="InterPro" id="IPR021257">
    <property type="entry name" value="DUF2809"/>
</dbReference>
<dbReference type="OrthoDB" id="512727at2"/>
<dbReference type="Proteomes" id="UP000239576">
    <property type="component" value="Unassembled WGS sequence"/>
</dbReference>
<evidence type="ECO:0000313" key="3">
    <source>
        <dbReference type="Proteomes" id="UP000239576"/>
    </source>
</evidence>
<comment type="caution">
    <text evidence="2">The sequence shown here is derived from an EMBL/GenBank/DDBJ whole genome shotgun (WGS) entry which is preliminary data.</text>
</comment>
<sequence>MLLFHSGHPRFLKYRLVLLVSISLIVPIGYIIRFAQGLTPEWLNDAIGSLAYEIFWVLLVSFLFPRVALRPIAIGVCLSTCGLECLQLWHPPFLEAARATLPGRLVLGTTFNWLDFPPYFVGSWLGWLWARSAQRI</sequence>
<organism evidence="2 3">
    <name type="scientific">Stenomitos frigidus ULC18</name>
    <dbReference type="NCBI Taxonomy" id="2107698"/>
    <lineage>
        <taxon>Bacteria</taxon>
        <taxon>Bacillati</taxon>
        <taxon>Cyanobacteriota</taxon>
        <taxon>Cyanophyceae</taxon>
        <taxon>Leptolyngbyales</taxon>
        <taxon>Leptolyngbyaceae</taxon>
        <taxon>Stenomitos</taxon>
    </lineage>
</organism>
<feature type="transmembrane region" description="Helical" evidence="1">
    <location>
        <begin position="12"/>
        <end position="34"/>
    </location>
</feature>
<reference evidence="2 3" key="2">
    <citation type="submission" date="2018-03" db="EMBL/GenBank/DDBJ databases">
        <title>The ancient ancestry and fast evolution of plastids.</title>
        <authorList>
            <person name="Moore K.R."/>
            <person name="Magnabosco C."/>
            <person name="Momper L."/>
            <person name="Gold D.A."/>
            <person name="Bosak T."/>
            <person name="Fournier G.P."/>
        </authorList>
    </citation>
    <scope>NUCLEOTIDE SEQUENCE [LARGE SCALE GENOMIC DNA]</scope>
    <source>
        <strain evidence="2 3">ULC18</strain>
    </source>
</reference>
<dbReference type="EMBL" id="PVWK01000140">
    <property type="protein sequence ID" value="PSB24873.1"/>
    <property type="molecule type" value="Genomic_DNA"/>
</dbReference>
<accession>A0A2T1DWI3</accession>
<keyword evidence="3" id="KW-1185">Reference proteome</keyword>
<gene>
    <name evidence="2" type="ORF">C7B82_26040</name>
</gene>
<evidence type="ECO:0000313" key="2">
    <source>
        <dbReference type="EMBL" id="PSB24873.1"/>
    </source>
</evidence>
<evidence type="ECO:0000256" key="1">
    <source>
        <dbReference type="SAM" id="Phobius"/>
    </source>
</evidence>
<dbReference type="RefSeq" id="WP_106259686.1">
    <property type="nucleotide sequence ID" value="NZ_CAWNSW010000111.1"/>
</dbReference>
<protein>
    <submittedName>
        <fullName evidence="2">DUF2809 domain-containing protein</fullName>
    </submittedName>
</protein>
<dbReference type="AlphaFoldDB" id="A0A2T1DWI3"/>
<proteinExistence type="predicted"/>
<dbReference type="Pfam" id="PF10990">
    <property type="entry name" value="DUF2809"/>
    <property type="match status" value="1"/>
</dbReference>